<evidence type="ECO:0000256" key="9">
    <source>
        <dbReference type="RuleBase" id="RU000682"/>
    </source>
</evidence>
<evidence type="ECO:0000256" key="11">
    <source>
        <dbReference type="SAM" id="MobiDB-lite"/>
    </source>
</evidence>
<feature type="compositionally biased region" description="Basic and acidic residues" evidence="11">
    <location>
        <begin position="667"/>
        <end position="676"/>
    </location>
</feature>
<dbReference type="PANTHER" id="PTHR14057:SF47">
    <property type="entry name" value="HOMEOBOX PROTEIN ONECUT"/>
    <property type="match status" value="1"/>
</dbReference>
<feature type="compositionally biased region" description="Polar residues" evidence="11">
    <location>
        <begin position="677"/>
        <end position="689"/>
    </location>
</feature>
<dbReference type="Gene3D" id="1.10.10.60">
    <property type="entry name" value="Homeodomain-like"/>
    <property type="match status" value="1"/>
</dbReference>
<dbReference type="InterPro" id="IPR001356">
    <property type="entry name" value="HD"/>
</dbReference>
<dbReference type="GO" id="GO:0000978">
    <property type="term" value="F:RNA polymerase II cis-regulatory region sequence-specific DNA binding"/>
    <property type="evidence" value="ECO:0007669"/>
    <property type="project" value="TreeGrafter"/>
</dbReference>
<feature type="region of interest" description="Disordered" evidence="11">
    <location>
        <begin position="68"/>
        <end position="89"/>
    </location>
</feature>
<dbReference type="EMBL" id="UFQT01000154">
    <property type="protein sequence ID" value="SSX20963.1"/>
    <property type="molecule type" value="Genomic_DNA"/>
</dbReference>
<evidence type="ECO:0000313" key="15">
    <source>
        <dbReference type="EMBL" id="SSX20963.1"/>
    </source>
</evidence>
<evidence type="ECO:0000256" key="1">
    <source>
        <dbReference type="ARBA" id="ARBA00004123"/>
    </source>
</evidence>
<comment type="similarity">
    <text evidence="2 10">Belongs to the CUT homeobox family.</text>
</comment>
<dbReference type="FunFam" id="1.10.10.60:FF:000054">
    <property type="entry name" value="One cut domain family member"/>
    <property type="match status" value="1"/>
</dbReference>
<feature type="region of interest" description="Disordered" evidence="11">
    <location>
        <begin position="278"/>
        <end position="391"/>
    </location>
</feature>
<feature type="domain" description="CUT" evidence="13">
    <location>
        <begin position="494"/>
        <end position="580"/>
    </location>
</feature>
<dbReference type="InterPro" id="IPR051649">
    <property type="entry name" value="CUT_Homeobox"/>
</dbReference>
<keyword evidence="7 8" id="KW-0539">Nucleus</keyword>
<evidence type="ECO:0000256" key="2">
    <source>
        <dbReference type="ARBA" id="ARBA00008190"/>
    </source>
</evidence>
<protein>
    <recommendedName>
        <fullName evidence="10">One cut domain family member</fullName>
    </recommendedName>
</protein>
<dbReference type="OMA" id="TDFRAMQ"/>
<evidence type="ECO:0000256" key="5">
    <source>
        <dbReference type="ARBA" id="ARBA00023155"/>
    </source>
</evidence>
<reference evidence="14" key="1">
    <citation type="submission" date="2018-04" db="EMBL/GenBank/DDBJ databases">
        <authorList>
            <person name="Go L.Y."/>
            <person name="Mitchell J.A."/>
        </authorList>
    </citation>
    <scope>NUCLEOTIDE SEQUENCE</scope>
    <source>
        <tissue evidence="14">Whole organism</tissue>
    </source>
</reference>
<evidence type="ECO:0000259" key="12">
    <source>
        <dbReference type="PROSITE" id="PS50071"/>
    </source>
</evidence>
<dbReference type="SUPFAM" id="SSF47413">
    <property type="entry name" value="lambda repressor-like DNA-binding domains"/>
    <property type="match status" value="1"/>
</dbReference>
<organism evidence="14">
    <name type="scientific">Culicoides sonorensis</name>
    <name type="common">Biting midge</name>
    <dbReference type="NCBI Taxonomy" id="179676"/>
    <lineage>
        <taxon>Eukaryota</taxon>
        <taxon>Metazoa</taxon>
        <taxon>Ecdysozoa</taxon>
        <taxon>Arthropoda</taxon>
        <taxon>Hexapoda</taxon>
        <taxon>Insecta</taxon>
        <taxon>Pterygota</taxon>
        <taxon>Neoptera</taxon>
        <taxon>Endopterygota</taxon>
        <taxon>Diptera</taxon>
        <taxon>Nematocera</taxon>
        <taxon>Chironomoidea</taxon>
        <taxon>Ceratopogonidae</taxon>
        <taxon>Ceratopogoninae</taxon>
        <taxon>Culicoides</taxon>
        <taxon>Monoculicoides</taxon>
    </lineage>
</organism>
<dbReference type="InterPro" id="IPR010982">
    <property type="entry name" value="Lambda_DNA-bd_dom_sf"/>
</dbReference>
<dbReference type="InterPro" id="IPR009057">
    <property type="entry name" value="Homeodomain-like_sf"/>
</dbReference>
<dbReference type="SMART" id="SM01109">
    <property type="entry name" value="CUT"/>
    <property type="match status" value="1"/>
</dbReference>
<dbReference type="SMART" id="SM00389">
    <property type="entry name" value="HOX"/>
    <property type="match status" value="1"/>
</dbReference>
<feature type="compositionally biased region" description="Acidic residues" evidence="11">
    <location>
        <begin position="692"/>
        <end position="712"/>
    </location>
</feature>
<dbReference type="PROSITE" id="PS51042">
    <property type="entry name" value="CUT"/>
    <property type="match status" value="1"/>
</dbReference>
<dbReference type="GO" id="GO:0005634">
    <property type="term" value="C:nucleus"/>
    <property type="evidence" value="ECO:0007669"/>
    <property type="project" value="UniProtKB-SubCell"/>
</dbReference>
<feature type="compositionally biased region" description="Polar residues" evidence="11">
    <location>
        <begin position="355"/>
        <end position="385"/>
    </location>
</feature>
<feature type="region of interest" description="Disordered" evidence="11">
    <location>
        <begin position="460"/>
        <end position="491"/>
    </location>
</feature>
<feature type="domain" description="Homeobox" evidence="12">
    <location>
        <begin position="609"/>
        <end position="669"/>
    </location>
</feature>
<feature type="region of interest" description="Disordered" evidence="11">
    <location>
        <begin position="588"/>
        <end position="609"/>
    </location>
</feature>
<feature type="compositionally biased region" description="Low complexity" evidence="11">
    <location>
        <begin position="34"/>
        <end position="50"/>
    </location>
</feature>
<feature type="region of interest" description="Disordered" evidence="11">
    <location>
        <begin position="667"/>
        <end position="728"/>
    </location>
</feature>
<feature type="DNA-binding region" description="Homeobox" evidence="8">
    <location>
        <begin position="611"/>
        <end position="670"/>
    </location>
</feature>
<feature type="compositionally biased region" description="Low complexity" evidence="11">
    <location>
        <begin position="289"/>
        <end position="305"/>
    </location>
</feature>
<accession>A0A336KCQ4</accession>
<dbReference type="InterPro" id="IPR003350">
    <property type="entry name" value="CUT_dom"/>
</dbReference>
<dbReference type="SUPFAM" id="SSF46689">
    <property type="entry name" value="Homeodomain-like"/>
    <property type="match status" value="1"/>
</dbReference>
<keyword evidence="3 10" id="KW-0805">Transcription regulation</keyword>
<evidence type="ECO:0000256" key="10">
    <source>
        <dbReference type="RuleBase" id="RU361129"/>
    </source>
</evidence>
<keyword evidence="5 8" id="KW-0371">Homeobox</keyword>
<keyword evidence="6 10" id="KW-0804">Transcription</keyword>
<evidence type="ECO:0000256" key="3">
    <source>
        <dbReference type="ARBA" id="ARBA00023015"/>
    </source>
</evidence>
<feature type="compositionally biased region" description="Low complexity" evidence="11">
    <location>
        <begin position="336"/>
        <end position="346"/>
    </location>
</feature>
<dbReference type="AlphaFoldDB" id="A0A336KCQ4"/>
<evidence type="ECO:0000256" key="8">
    <source>
        <dbReference type="PROSITE-ProRule" id="PRU00108"/>
    </source>
</evidence>
<evidence type="ECO:0000259" key="13">
    <source>
        <dbReference type="PROSITE" id="PS51042"/>
    </source>
</evidence>
<dbReference type="GO" id="GO:0000981">
    <property type="term" value="F:DNA-binding transcription factor activity, RNA polymerase II-specific"/>
    <property type="evidence" value="ECO:0007669"/>
    <property type="project" value="TreeGrafter"/>
</dbReference>
<dbReference type="CDD" id="cd00086">
    <property type="entry name" value="homeodomain"/>
    <property type="match status" value="1"/>
</dbReference>
<evidence type="ECO:0000256" key="6">
    <source>
        <dbReference type="ARBA" id="ARBA00023163"/>
    </source>
</evidence>
<evidence type="ECO:0000256" key="7">
    <source>
        <dbReference type="ARBA" id="ARBA00023242"/>
    </source>
</evidence>
<dbReference type="VEuPathDB" id="VectorBase:CSON003120"/>
<dbReference type="PROSITE" id="PS50071">
    <property type="entry name" value="HOMEOBOX_2"/>
    <property type="match status" value="1"/>
</dbReference>
<dbReference type="Gene3D" id="1.10.260.40">
    <property type="entry name" value="lambda repressor-like DNA-binding domains"/>
    <property type="match status" value="1"/>
</dbReference>
<dbReference type="PANTHER" id="PTHR14057">
    <property type="entry name" value="TRANSCRIPTION FACTOR ONECUT"/>
    <property type="match status" value="1"/>
</dbReference>
<evidence type="ECO:0000313" key="14">
    <source>
        <dbReference type="EMBL" id="SSX00583.1"/>
    </source>
</evidence>
<reference evidence="15" key="2">
    <citation type="submission" date="2018-07" db="EMBL/GenBank/DDBJ databases">
        <authorList>
            <person name="Quirk P.G."/>
            <person name="Krulwich T.A."/>
        </authorList>
    </citation>
    <scope>NUCLEOTIDE SEQUENCE</scope>
</reference>
<feature type="compositionally biased region" description="Polar residues" evidence="11">
    <location>
        <begin position="306"/>
        <end position="319"/>
    </location>
</feature>
<feature type="region of interest" description="Disordered" evidence="11">
    <location>
        <begin position="30"/>
        <end position="53"/>
    </location>
</feature>
<keyword evidence="4 8" id="KW-0238">DNA-binding</keyword>
<dbReference type="Pfam" id="PF00046">
    <property type="entry name" value="Homeodomain"/>
    <property type="match status" value="1"/>
</dbReference>
<sequence>MLTLSSMDNIGDIIEQETIGETLIVETNAHDDSSSLSSNNTSRTQQQHNHGTVVMIGSVPLVTTATTVTNHHHHHHNHGSSSSHGHKQSNNLRHIVEYREVGDNIVEQRTRIIAHSARGLELLKGATNAGEIISTNNSDDLSTDEVEISLEHSSKQEILSVIVQPQEDSRDSQLLSPGKLTPSSEIIDTDFRNLNEPTYQTLTSVNGRMSPPGFSPSSSYATLTPLQPLPPISTMSDKFAYGGHGNNSSFQNNNMNINLGLNVNSPYHFDKLPSIGISPPHSYSSPTNLGLQQPSPLSPQSSFSQTEIQSPAKSMSPNGYESPYSHRDLMGGRNNLQSQSPQLSPQEGSLHSPGGTISTNFCSSSLGMNGGMQSMGSHSNMTSHGTPPGLVQISQMHRDQVANQSPSPPLLAIQQSQVHHHLLTTATTNSNSINPKSSSLLSNTNNTITIANQHINLNNKNNNSLNSVANNLTHNPNQQQQQQQTNNSVNASSLSLANDVEEINTKELAQRISAELKRYSIPQAIFAQRVLCRSQGTLSDLLRNPKPWSKLKSGRETFRRMFKWLQEPEYQRMSALRLAAAQIPQRGNNVHHTGVPKRKEEPIQHDHMPNQKKPRLVFTDLQRRTLQAIFKETKRPSKEMQVTIARQLGLEPTTVGNFFMNARRRSMDKWKDDDPKSASQCGLSPNSRQIDFDDDDDDEMDLDLAGDSDMDSSVDHNHHNRSHDSDLM</sequence>
<proteinExistence type="inferred from homology"/>
<dbReference type="Pfam" id="PF02376">
    <property type="entry name" value="CUT"/>
    <property type="match status" value="1"/>
</dbReference>
<gene>
    <name evidence="14" type="primary">CSON003120</name>
</gene>
<comment type="subcellular location">
    <subcellularLocation>
        <location evidence="1 8 9">Nucleus</location>
    </subcellularLocation>
</comment>
<feature type="compositionally biased region" description="Basic and acidic residues" evidence="11">
    <location>
        <begin position="713"/>
        <end position="728"/>
    </location>
</feature>
<name>A0A336KCQ4_CULSO</name>
<evidence type="ECO:0000256" key="4">
    <source>
        <dbReference type="ARBA" id="ARBA00023125"/>
    </source>
</evidence>
<feature type="compositionally biased region" description="Basic and acidic residues" evidence="11">
    <location>
        <begin position="597"/>
        <end position="609"/>
    </location>
</feature>
<dbReference type="FunFam" id="1.10.260.40:FF:000005">
    <property type="entry name" value="One cut domain family member"/>
    <property type="match status" value="1"/>
</dbReference>
<dbReference type="EMBL" id="UFQS01000154">
    <property type="protein sequence ID" value="SSX00583.1"/>
    <property type="molecule type" value="Genomic_DNA"/>
</dbReference>